<dbReference type="AlphaFoldDB" id="A0A9D3NZH0"/>
<feature type="transmembrane region" description="Helical" evidence="11">
    <location>
        <begin position="274"/>
        <end position="297"/>
    </location>
</feature>
<reference evidence="12 13" key="1">
    <citation type="submission" date="2021-06" db="EMBL/GenBank/DDBJ databases">
        <title>Chromosome-level genome assembly of the red-tail catfish (Hemibagrus wyckioides).</title>
        <authorList>
            <person name="Shao F."/>
        </authorList>
    </citation>
    <scope>NUCLEOTIDE SEQUENCE [LARGE SCALE GENOMIC DNA]</scope>
    <source>
        <strain evidence="12">EC202008001</strain>
        <tissue evidence="12">Blood</tissue>
    </source>
</reference>
<evidence type="ECO:0000313" key="13">
    <source>
        <dbReference type="Proteomes" id="UP000824219"/>
    </source>
</evidence>
<evidence type="ECO:0000256" key="1">
    <source>
        <dbReference type="ARBA" id="ARBA00004141"/>
    </source>
</evidence>
<keyword evidence="7 11" id="KW-0472">Membrane</keyword>
<sequence length="307" mass="34313">MVQRLTYRRRLSYNTTSNKTRLSRTPGNRIVYLYTKKTGKAPKSACGICPGRLRGIRAVRPQVLMRLSKTKKHVSRAYGGSMCAKCVRDRIKRAFLIEEQKIVVKVLKAQAQSQKTKESFIVAVSCVCSSLCVRATSCTRRSYGAALTGQECEKGPRIMETLIGLPFAVLECPNIKLKKPSWLHMPSAMTVYAVVIVSYFLITGGIIYDVIVEPPSVGSMTDEHGHQRPVAFLAYRVNGQYIMEGLASSFLFTMGGLGFIILDRSNAPNIPKLNRFLLLFIGFVSVLLSFFMARVFMRMKLPGYLMG</sequence>
<evidence type="ECO:0000256" key="8">
    <source>
        <dbReference type="ARBA" id="ARBA00023274"/>
    </source>
</evidence>
<dbReference type="GO" id="GO:0003735">
    <property type="term" value="F:structural constituent of ribosome"/>
    <property type="evidence" value="ECO:0007669"/>
    <property type="project" value="InterPro"/>
</dbReference>
<proteinExistence type="inferred from homology"/>
<keyword evidence="6 11" id="KW-1133">Transmembrane helix</keyword>
<dbReference type="PROSITE" id="PS01145">
    <property type="entry name" value="RIBOSOMAL_L34E"/>
    <property type="match status" value="1"/>
</dbReference>
<evidence type="ECO:0000256" key="9">
    <source>
        <dbReference type="ARBA" id="ARBA00037197"/>
    </source>
</evidence>
<dbReference type="InterPro" id="IPR018065">
    <property type="entry name" value="Ribosomal_eL34_CS"/>
</dbReference>
<protein>
    <recommendedName>
        <fullName evidence="11">Oligosaccharyltransferase complex subunit</fullName>
    </recommendedName>
</protein>
<dbReference type="PRINTS" id="PR01250">
    <property type="entry name" value="RIBOSOMALL34"/>
</dbReference>
<keyword evidence="8" id="KW-0687">Ribonucleoprotein</keyword>
<dbReference type="Pfam" id="PF04756">
    <property type="entry name" value="OST3_OST6"/>
    <property type="match status" value="1"/>
</dbReference>
<dbReference type="GO" id="GO:0006412">
    <property type="term" value="P:translation"/>
    <property type="evidence" value="ECO:0007669"/>
    <property type="project" value="InterPro"/>
</dbReference>
<dbReference type="InterPro" id="IPR042416">
    <property type="entry name" value="OSTC"/>
</dbReference>
<dbReference type="Gene3D" id="6.20.370.70">
    <property type="match status" value="1"/>
</dbReference>
<evidence type="ECO:0000256" key="4">
    <source>
        <dbReference type="ARBA" id="ARBA00022692"/>
    </source>
</evidence>
<dbReference type="GO" id="GO:0008250">
    <property type="term" value="C:oligosaccharyltransferase complex"/>
    <property type="evidence" value="ECO:0007669"/>
    <property type="project" value="UniProtKB-UniRule"/>
</dbReference>
<dbReference type="Gene3D" id="6.20.340.10">
    <property type="match status" value="1"/>
</dbReference>
<comment type="similarity">
    <text evidence="2 11">Belongs to the OSTC family.</text>
</comment>
<keyword evidence="5" id="KW-0689">Ribosomal protein</keyword>
<feature type="transmembrane region" description="Helical" evidence="11">
    <location>
        <begin position="189"/>
        <end position="211"/>
    </location>
</feature>
<dbReference type="PANTHER" id="PTHR13160">
    <property type="entry name" value="OLIGOSACCHARYLTRANSFERASE COMPLEX SUBUNIT OSTC"/>
    <property type="match status" value="1"/>
</dbReference>
<dbReference type="GO" id="GO:1990904">
    <property type="term" value="C:ribonucleoprotein complex"/>
    <property type="evidence" value="ECO:0007669"/>
    <property type="project" value="UniProtKB-KW"/>
</dbReference>
<evidence type="ECO:0000256" key="11">
    <source>
        <dbReference type="RuleBase" id="RU366060"/>
    </source>
</evidence>
<comment type="subunit">
    <text evidence="10">Specific component of the STT3A-containing form of the oligosaccharyltransferase (OST) complex.</text>
</comment>
<comment type="function">
    <text evidence="9 11">Specific component of the STT3A-containing form of the oligosaccharyl transferase (OST) complex that catalyzes the initial transfer of a defined glycan (Glc(3)Man(9)GlcNAc(2) in eukaryotes) from the lipid carrier dolichol-pyrophosphate to an asparagine residue within an Asn-X-Ser/Thr consensus motif in nascent polypeptide chains, the first step in protein N-glycosylation. N-glycosylation occurs cotranslationally and the complex associates with the Sec61 complex at the channel-forming translocon complex that mediates protein translocation across the endoplasmic reticulum (ER). All subunits are required for a maximal enzyme activity.</text>
</comment>
<organism evidence="12 13">
    <name type="scientific">Hemibagrus wyckioides</name>
    <dbReference type="NCBI Taxonomy" id="337641"/>
    <lineage>
        <taxon>Eukaryota</taxon>
        <taxon>Metazoa</taxon>
        <taxon>Chordata</taxon>
        <taxon>Craniata</taxon>
        <taxon>Vertebrata</taxon>
        <taxon>Euteleostomi</taxon>
        <taxon>Actinopterygii</taxon>
        <taxon>Neopterygii</taxon>
        <taxon>Teleostei</taxon>
        <taxon>Ostariophysi</taxon>
        <taxon>Siluriformes</taxon>
        <taxon>Bagridae</taxon>
        <taxon>Hemibagrus</taxon>
    </lineage>
</organism>
<keyword evidence="4 11" id="KW-0812">Transmembrane</keyword>
<dbReference type="OrthoDB" id="10256333at2759"/>
<dbReference type="Pfam" id="PF01199">
    <property type="entry name" value="Ribosomal_L34e"/>
    <property type="match status" value="1"/>
</dbReference>
<name>A0A9D3NZH0_9TELE</name>
<comment type="caution">
    <text evidence="12">The sequence shown here is derived from an EMBL/GenBank/DDBJ whole genome shotgun (WGS) entry which is preliminary data.</text>
</comment>
<dbReference type="EMBL" id="JAHKSW010000007">
    <property type="protein sequence ID" value="KAG7330118.1"/>
    <property type="molecule type" value="Genomic_DNA"/>
</dbReference>
<evidence type="ECO:0000256" key="3">
    <source>
        <dbReference type="ARBA" id="ARBA00009875"/>
    </source>
</evidence>
<dbReference type="InterPro" id="IPR038562">
    <property type="entry name" value="Ribosomal_eL34_C_sf"/>
</dbReference>
<dbReference type="Proteomes" id="UP000824219">
    <property type="component" value="Linkage Group LG07"/>
</dbReference>
<evidence type="ECO:0000313" key="12">
    <source>
        <dbReference type="EMBL" id="KAG7330118.1"/>
    </source>
</evidence>
<evidence type="ECO:0000256" key="6">
    <source>
        <dbReference type="ARBA" id="ARBA00022989"/>
    </source>
</evidence>
<gene>
    <name evidence="12" type="ORF">KOW79_006340</name>
</gene>
<keyword evidence="13" id="KW-1185">Reference proteome</keyword>
<comment type="similarity">
    <text evidence="3">Belongs to the eukaryotic ribosomal protein eL34 family.</text>
</comment>
<dbReference type="InterPro" id="IPR008195">
    <property type="entry name" value="Ribosomal_eL34"/>
</dbReference>
<evidence type="ECO:0000256" key="5">
    <source>
        <dbReference type="ARBA" id="ARBA00022980"/>
    </source>
</evidence>
<dbReference type="PANTHER" id="PTHR13160:SF4">
    <property type="entry name" value="OLIGOSACCHARYLTRANSFERASE COMPLEX SUBUNIT OSTC"/>
    <property type="match status" value="1"/>
</dbReference>
<comment type="subunit">
    <text evidence="11">Component of the oligosaccharyltransferase (OST) complex.</text>
</comment>
<dbReference type="GO" id="GO:0005840">
    <property type="term" value="C:ribosome"/>
    <property type="evidence" value="ECO:0007669"/>
    <property type="project" value="UniProtKB-KW"/>
</dbReference>
<comment type="subcellular location">
    <subcellularLocation>
        <location evidence="1 11">Membrane</location>
        <topology evidence="1 11">Multi-pass membrane protein</topology>
    </subcellularLocation>
</comment>
<accession>A0A9D3NZH0</accession>
<evidence type="ECO:0000256" key="7">
    <source>
        <dbReference type="ARBA" id="ARBA00023136"/>
    </source>
</evidence>
<evidence type="ECO:0000256" key="2">
    <source>
        <dbReference type="ARBA" id="ARBA00009376"/>
    </source>
</evidence>
<evidence type="ECO:0000256" key="10">
    <source>
        <dbReference type="ARBA" id="ARBA00038666"/>
    </source>
</evidence>
<dbReference type="InterPro" id="IPR021149">
    <property type="entry name" value="OligosaccharylTrfase_OST3/OST6"/>
</dbReference>
<feature type="transmembrane region" description="Helical" evidence="11">
    <location>
        <begin position="241"/>
        <end position="262"/>
    </location>
</feature>